<sequence length="122" mass="13651">MALPRLIAPAKRLLEQGFQCPGFGTSGFQSYESNIDFEIRFMVDANVVGCNWVEFPAGKYCLREKGGGKDKLPLTSRSQIELDVSWEDFISHPAEGDWSVVAPYRILSFDIECAGRKGKRDS</sequence>
<dbReference type="InterPro" id="IPR050240">
    <property type="entry name" value="DNA_pol_type-B"/>
</dbReference>
<proteinExistence type="predicted"/>
<dbReference type="GO" id="GO:0043625">
    <property type="term" value="C:delta DNA polymerase complex"/>
    <property type="evidence" value="ECO:0007669"/>
    <property type="project" value="TreeGrafter"/>
</dbReference>
<dbReference type="AlphaFoldDB" id="A0AAN8Q066"/>
<dbReference type="Proteomes" id="UP001347796">
    <property type="component" value="Unassembled WGS sequence"/>
</dbReference>
<dbReference type="GO" id="GO:0006297">
    <property type="term" value="P:nucleotide-excision repair, DNA gap filling"/>
    <property type="evidence" value="ECO:0007669"/>
    <property type="project" value="TreeGrafter"/>
</dbReference>
<evidence type="ECO:0000313" key="4">
    <source>
        <dbReference type="Proteomes" id="UP001347796"/>
    </source>
</evidence>
<reference evidence="3 4" key="1">
    <citation type="submission" date="2024-01" db="EMBL/GenBank/DDBJ databases">
        <title>The genome of the rayed Mediterranean limpet Patella caerulea (Linnaeus, 1758).</title>
        <authorList>
            <person name="Anh-Thu Weber A."/>
            <person name="Halstead-Nussloch G."/>
        </authorList>
    </citation>
    <scope>NUCLEOTIDE SEQUENCE [LARGE SCALE GENOMIC DNA]</scope>
    <source>
        <strain evidence="3">AATW-2023a</strain>
        <tissue evidence="3">Whole specimen</tissue>
    </source>
</reference>
<evidence type="ECO:0000259" key="2">
    <source>
        <dbReference type="Pfam" id="PF03104"/>
    </source>
</evidence>
<dbReference type="GO" id="GO:0045004">
    <property type="term" value="P:DNA replication proofreading"/>
    <property type="evidence" value="ECO:0007669"/>
    <property type="project" value="TreeGrafter"/>
</dbReference>
<dbReference type="PANTHER" id="PTHR10322:SF23">
    <property type="entry name" value="DNA POLYMERASE DELTA CATALYTIC SUBUNIT"/>
    <property type="match status" value="1"/>
</dbReference>
<dbReference type="Pfam" id="PF03104">
    <property type="entry name" value="DNA_pol_B_exo1"/>
    <property type="match status" value="1"/>
</dbReference>
<dbReference type="EMBL" id="JAZGQO010000002">
    <property type="protein sequence ID" value="KAK6191029.1"/>
    <property type="molecule type" value="Genomic_DNA"/>
</dbReference>
<dbReference type="InterPro" id="IPR012337">
    <property type="entry name" value="RNaseH-like_sf"/>
</dbReference>
<name>A0AAN8Q066_PATCE</name>
<protein>
    <recommendedName>
        <fullName evidence="1">DNA polymerase delta catalytic subunit</fullName>
    </recommendedName>
</protein>
<dbReference type="SUPFAM" id="SSF53098">
    <property type="entry name" value="Ribonuclease H-like"/>
    <property type="match status" value="1"/>
</dbReference>
<evidence type="ECO:0000256" key="1">
    <source>
        <dbReference type="ARBA" id="ARBA00024411"/>
    </source>
</evidence>
<dbReference type="GO" id="GO:0006287">
    <property type="term" value="P:base-excision repair, gap-filling"/>
    <property type="evidence" value="ECO:0007669"/>
    <property type="project" value="TreeGrafter"/>
</dbReference>
<dbReference type="GO" id="GO:0008296">
    <property type="term" value="F:3'-5'-DNA exonuclease activity"/>
    <property type="evidence" value="ECO:0007669"/>
    <property type="project" value="TreeGrafter"/>
</dbReference>
<keyword evidence="4" id="KW-1185">Reference proteome</keyword>
<dbReference type="Gene3D" id="2.40.50.730">
    <property type="match status" value="1"/>
</dbReference>
<comment type="caution">
    <text evidence="3">The sequence shown here is derived from an EMBL/GenBank/DDBJ whole genome shotgun (WGS) entry which is preliminary data.</text>
</comment>
<dbReference type="InterPro" id="IPR006133">
    <property type="entry name" value="DNA-dir_DNA_pol_B_exonuc"/>
</dbReference>
<dbReference type="PANTHER" id="PTHR10322">
    <property type="entry name" value="DNA POLYMERASE CATALYTIC SUBUNIT"/>
    <property type="match status" value="1"/>
</dbReference>
<organism evidence="3 4">
    <name type="scientific">Patella caerulea</name>
    <name type="common">Rayed Mediterranean limpet</name>
    <dbReference type="NCBI Taxonomy" id="87958"/>
    <lineage>
        <taxon>Eukaryota</taxon>
        <taxon>Metazoa</taxon>
        <taxon>Spiralia</taxon>
        <taxon>Lophotrochozoa</taxon>
        <taxon>Mollusca</taxon>
        <taxon>Gastropoda</taxon>
        <taxon>Patellogastropoda</taxon>
        <taxon>Patelloidea</taxon>
        <taxon>Patellidae</taxon>
        <taxon>Patella</taxon>
    </lineage>
</organism>
<dbReference type="GO" id="GO:0003887">
    <property type="term" value="F:DNA-directed DNA polymerase activity"/>
    <property type="evidence" value="ECO:0007669"/>
    <property type="project" value="TreeGrafter"/>
</dbReference>
<feature type="domain" description="DNA-directed DNA polymerase family B exonuclease" evidence="2">
    <location>
        <begin position="29"/>
        <end position="119"/>
    </location>
</feature>
<accession>A0AAN8Q066</accession>
<gene>
    <name evidence="3" type="ORF">SNE40_002779</name>
</gene>
<evidence type="ECO:0000313" key="3">
    <source>
        <dbReference type="EMBL" id="KAK6191029.1"/>
    </source>
</evidence>